<comment type="caution">
    <text evidence="6">The sequence shown here is derived from an EMBL/GenBank/DDBJ whole genome shotgun (WGS) entry which is preliminary data.</text>
</comment>
<dbReference type="EMBL" id="JAEQBW010000004">
    <property type="protein sequence ID" value="MBK6265655.1"/>
    <property type="molecule type" value="Genomic_DNA"/>
</dbReference>
<dbReference type="PANTHER" id="PTHR43280">
    <property type="entry name" value="ARAC-FAMILY TRANSCRIPTIONAL REGULATOR"/>
    <property type="match status" value="1"/>
</dbReference>
<proteinExistence type="predicted"/>
<dbReference type="RefSeq" id="WP_201431330.1">
    <property type="nucleotide sequence ID" value="NZ_JAEQBW010000004.1"/>
</dbReference>
<keyword evidence="4" id="KW-0812">Transmembrane</keyword>
<dbReference type="SMART" id="SM00342">
    <property type="entry name" value="HTH_ARAC"/>
    <property type="match status" value="1"/>
</dbReference>
<keyword evidence="4" id="KW-0472">Membrane</keyword>
<dbReference type="PROSITE" id="PS00041">
    <property type="entry name" value="HTH_ARAC_FAMILY_1"/>
    <property type="match status" value="1"/>
</dbReference>
<dbReference type="SUPFAM" id="SSF46689">
    <property type="entry name" value="Homeodomain-like"/>
    <property type="match status" value="1"/>
</dbReference>
<dbReference type="PANTHER" id="PTHR43280:SF29">
    <property type="entry name" value="ARAC-FAMILY TRANSCRIPTIONAL REGULATOR"/>
    <property type="match status" value="1"/>
</dbReference>
<feature type="transmembrane region" description="Helical" evidence="4">
    <location>
        <begin position="132"/>
        <end position="153"/>
    </location>
</feature>
<keyword evidence="3" id="KW-0804">Transcription</keyword>
<dbReference type="InterPro" id="IPR018062">
    <property type="entry name" value="HTH_AraC-typ_CS"/>
</dbReference>
<dbReference type="Gene3D" id="1.10.10.60">
    <property type="entry name" value="Homeodomain-like"/>
    <property type="match status" value="2"/>
</dbReference>
<accession>A0A934WZJ9</accession>
<evidence type="ECO:0000256" key="2">
    <source>
        <dbReference type="ARBA" id="ARBA00023125"/>
    </source>
</evidence>
<keyword evidence="1" id="KW-0805">Transcription regulation</keyword>
<evidence type="ECO:0000313" key="6">
    <source>
        <dbReference type="EMBL" id="MBK6265655.1"/>
    </source>
</evidence>
<feature type="transmembrane region" description="Helical" evidence="4">
    <location>
        <begin position="200"/>
        <end position="222"/>
    </location>
</feature>
<dbReference type="InterPro" id="IPR018060">
    <property type="entry name" value="HTH_AraC"/>
</dbReference>
<evidence type="ECO:0000259" key="5">
    <source>
        <dbReference type="PROSITE" id="PS01124"/>
    </source>
</evidence>
<evidence type="ECO:0000256" key="1">
    <source>
        <dbReference type="ARBA" id="ARBA00023015"/>
    </source>
</evidence>
<feature type="transmembrane region" description="Helical" evidence="4">
    <location>
        <begin position="6"/>
        <end position="27"/>
    </location>
</feature>
<feature type="transmembrane region" description="Helical" evidence="4">
    <location>
        <begin position="95"/>
        <end position="117"/>
    </location>
</feature>
<evidence type="ECO:0000256" key="4">
    <source>
        <dbReference type="SAM" id="Phobius"/>
    </source>
</evidence>
<keyword evidence="4" id="KW-1133">Transmembrane helix</keyword>
<protein>
    <submittedName>
        <fullName evidence="6">AraC family transcriptional regulator</fullName>
    </submittedName>
</protein>
<dbReference type="GO" id="GO:0043565">
    <property type="term" value="F:sequence-specific DNA binding"/>
    <property type="evidence" value="ECO:0007669"/>
    <property type="project" value="InterPro"/>
</dbReference>
<dbReference type="InterPro" id="IPR009057">
    <property type="entry name" value="Homeodomain-like_sf"/>
</dbReference>
<dbReference type="Pfam" id="PF12833">
    <property type="entry name" value="HTH_18"/>
    <property type="match status" value="1"/>
</dbReference>
<evidence type="ECO:0000313" key="7">
    <source>
        <dbReference type="Proteomes" id="UP000611723"/>
    </source>
</evidence>
<evidence type="ECO:0000256" key="3">
    <source>
        <dbReference type="ARBA" id="ARBA00023163"/>
    </source>
</evidence>
<dbReference type="Proteomes" id="UP000611723">
    <property type="component" value="Unassembled WGS sequence"/>
</dbReference>
<feature type="transmembrane region" description="Helical" evidence="4">
    <location>
        <begin position="34"/>
        <end position="53"/>
    </location>
</feature>
<sequence length="358" mass="41242">MDFEQIIFLIIAGQGILLSLALISSIIKNNYSNLFLGLITLVISLEILTAWAIQGGHHTSDVFFPYWTLGSYLILPPATFLFSKANTQTKFYLKAWHFLIFLPAIIEVMTELVVFYFNRFANTNYRLLTSEIWYLFTEILPLMGMAMVLIIYGKDLKSVINKLKELPPKDSSAHIIKLWFIFIPFILLTILWFFDSVLNYPVYPAIQIILSLLLFALAYIGYFNPSFFTIPATLSKKTFKEEFSHYDDEKELKKLADIFSHKKIFTRSKLTLEELANELELPPRYLSGLIKTYHGSDFRKFVNSYRVNEVIAQIKEGQADNKTLLAIAMDSGFNSKSSFNETFKNLTGKNPSDYLKEP</sequence>
<feature type="transmembrane region" description="Helical" evidence="4">
    <location>
        <begin position="65"/>
        <end position="83"/>
    </location>
</feature>
<name>A0A934WZJ9_9BACT</name>
<gene>
    <name evidence="6" type="ORF">JKA74_11455</name>
</gene>
<keyword evidence="2" id="KW-0238">DNA-binding</keyword>
<dbReference type="GO" id="GO:0003700">
    <property type="term" value="F:DNA-binding transcription factor activity"/>
    <property type="evidence" value="ECO:0007669"/>
    <property type="project" value="InterPro"/>
</dbReference>
<keyword evidence="7" id="KW-1185">Reference proteome</keyword>
<dbReference type="PROSITE" id="PS01124">
    <property type="entry name" value="HTH_ARAC_FAMILY_2"/>
    <property type="match status" value="1"/>
</dbReference>
<reference evidence="6" key="1">
    <citation type="submission" date="2021-01" db="EMBL/GenBank/DDBJ databases">
        <title>Marivirga aurantiaca sp. nov., isolated from intertidal surface sediments.</title>
        <authorList>
            <person name="Zhang M."/>
        </authorList>
    </citation>
    <scope>NUCLEOTIDE SEQUENCE</scope>
    <source>
        <strain evidence="6">S37H4</strain>
    </source>
</reference>
<feature type="transmembrane region" description="Helical" evidence="4">
    <location>
        <begin position="174"/>
        <end position="194"/>
    </location>
</feature>
<feature type="domain" description="HTH araC/xylS-type" evidence="5">
    <location>
        <begin position="249"/>
        <end position="357"/>
    </location>
</feature>
<organism evidence="6 7">
    <name type="scientific">Marivirga aurantiaca</name>
    <dbReference type="NCBI Taxonomy" id="2802615"/>
    <lineage>
        <taxon>Bacteria</taxon>
        <taxon>Pseudomonadati</taxon>
        <taxon>Bacteroidota</taxon>
        <taxon>Cytophagia</taxon>
        <taxon>Cytophagales</taxon>
        <taxon>Marivirgaceae</taxon>
        <taxon>Marivirga</taxon>
    </lineage>
</organism>
<dbReference type="AlphaFoldDB" id="A0A934WZJ9"/>